<gene>
    <name evidence="3" type="ORF">RM540_08970</name>
</gene>
<dbReference type="EMBL" id="JAVRHT010000018">
    <property type="protein sequence ID" value="MDT0631874.1"/>
    <property type="molecule type" value="Genomic_DNA"/>
</dbReference>
<reference evidence="3 4" key="1">
    <citation type="submission" date="2023-09" db="EMBL/GenBank/DDBJ databases">
        <authorList>
            <person name="Rey-Velasco X."/>
        </authorList>
    </citation>
    <scope>NUCLEOTIDE SEQUENCE [LARGE SCALE GENOMIC DNA]</scope>
    <source>
        <strain evidence="3 4">F394</strain>
    </source>
</reference>
<evidence type="ECO:0000313" key="4">
    <source>
        <dbReference type="Proteomes" id="UP001267426"/>
    </source>
</evidence>
<organism evidence="3 4">
    <name type="scientific">Rubrivirga litoralis</name>
    <dbReference type="NCBI Taxonomy" id="3075598"/>
    <lineage>
        <taxon>Bacteria</taxon>
        <taxon>Pseudomonadati</taxon>
        <taxon>Rhodothermota</taxon>
        <taxon>Rhodothermia</taxon>
        <taxon>Rhodothermales</taxon>
        <taxon>Rubricoccaceae</taxon>
        <taxon>Rubrivirga</taxon>
    </lineage>
</organism>
<proteinExistence type="predicted"/>
<dbReference type="Pfam" id="PF09348">
    <property type="entry name" value="DUF1990"/>
    <property type="match status" value="1"/>
</dbReference>
<feature type="region of interest" description="Disordered" evidence="1">
    <location>
        <begin position="224"/>
        <end position="259"/>
    </location>
</feature>
<feature type="region of interest" description="Disordered" evidence="1">
    <location>
        <begin position="476"/>
        <end position="506"/>
    </location>
</feature>
<keyword evidence="4" id="KW-1185">Reference proteome</keyword>
<accession>A0ABU3BRF8</accession>
<name>A0ABU3BRF8_9BACT</name>
<dbReference type="InterPro" id="IPR018960">
    <property type="entry name" value="DUF1990"/>
</dbReference>
<evidence type="ECO:0000313" key="3">
    <source>
        <dbReference type="EMBL" id="MDT0631874.1"/>
    </source>
</evidence>
<feature type="compositionally biased region" description="Low complexity" evidence="1">
    <location>
        <begin position="476"/>
        <end position="485"/>
    </location>
</feature>
<feature type="compositionally biased region" description="Pro residues" evidence="1">
    <location>
        <begin position="491"/>
        <end position="506"/>
    </location>
</feature>
<feature type="domain" description="DUF1990" evidence="2">
    <location>
        <begin position="295"/>
        <end position="453"/>
    </location>
</feature>
<dbReference type="RefSeq" id="WP_311663275.1">
    <property type="nucleotide sequence ID" value="NZ_JAVRHT010000018.1"/>
</dbReference>
<comment type="caution">
    <text evidence="3">The sequence shown here is derived from an EMBL/GenBank/DDBJ whole genome shotgun (WGS) entry which is preliminary data.</text>
</comment>
<protein>
    <submittedName>
        <fullName evidence="3">DUF1990 family protein</fullName>
    </submittedName>
</protein>
<dbReference type="Proteomes" id="UP001267426">
    <property type="component" value="Unassembled WGS sequence"/>
</dbReference>
<evidence type="ECO:0000259" key="2">
    <source>
        <dbReference type="Pfam" id="PF09348"/>
    </source>
</evidence>
<evidence type="ECO:0000256" key="1">
    <source>
        <dbReference type="SAM" id="MobiDB-lite"/>
    </source>
</evidence>
<sequence length="506" mass="56036">MRRLGPIFLTSAAAVGGAALAVAVWRRWAIPVREEVRDVARAPAAPDVPDVEPEGHRRILHEEDGEGPRFHRRYEVDVEATTKTPEELVACIGADIQDYVPDEIAVFDKTVGEPGRLAVGDEFDIEIRSPWNGPVRVVEAEPTRFTLATLEGHMEAGLIRFEAADHPARPGALRFAIESWARSANGVVDLAYDRLGVAKAGQTAMWTFFCERVAEDCGGRRAGEVRVTTEREETDSEAETPDAPPRPARDGSESGGLVARYVPGRPDWTRYADRLDAIRAGRLNFEPDHEVTEAAGWHLDTYDVDLVPEPPGPPLPAGDAGASWAVACRLVRDYAFPDPKLITGIFSPDDPLPGRPMLLRARFLFFTFWFGVRVGDEVDEVREATDAGVGRVWAWGYDYATLEGHFERGRITFEVRKEEATGRVRFHIDAFSKPDRIRNPFYRIGFKLFGRRLQLQFARSACERMQRFVREELAARAAGGAAPPRETVEPAAPPDDVPVPDAAPPG</sequence>